<dbReference type="GO" id="GO:0005737">
    <property type="term" value="C:cytoplasm"/>
    <property type="evidence" value="ECO:0007669"/>
    <property type="project" value="UniProtKB-SubCell"/>
</dbReference>
<keyword evidence="13" id="KW-1185">Reference proteome</keyword>
<dbReference type="EC" id="5.6.2.2" evidence="10"/>
<feature type="binding site" evidence="10">
    <location>
        <position position="510"/>
    </location>
    <ligand>
        <name>Mg(2+)</name>
        <dbReference type="ChEBI" id="CHEBI:18420"/>
        <label>2</label>
    </ligand>
</feature>
<dbReference type="Pfam" id="PF02518">
    <property type="entry name" value="HATPase_c"/>
    <property type="match status" value="1"/>
</dbReference>
<dbReference type="PRINTS" id="PR00418">
    <property type="entry name" value="TPI2FAMILY"/>
</dbReference>
<evidence type="ECO:0000256" key="6">
    <source>
        <dbReference type="ARBA" id="ARBA00022842"/>
    </source>
</evidence>
<dbReference type="SUPFAM" id="SSF56719">
    <property type="entry name" value="Type II DNA topoisomerase"/>
    <property type="match status" value="2"/>
</dbReference>
<dbReference type="Pfam" id="PF00204">
    <property type="entry name" value="DNA_gyraseB"/>
    <property type="match status" value="1"/>
</dbReference>
<dbReference type="GO" id="GO:0003677">
    <property type="term" value="F:DNA binding"/>
    <property type="evidence" value="ECO:0007669"/>
    <property type="project" value="UniProtKB-KW"/>
</dbReference>
<dbReference type="InterPro" id="IPR001241">
    <property type="entry name" value="Topo_IIA"/>
</dbReference>
<evidence type="ECO:0000256" key="3">
    <source>
        <dbReference type="ARBA" id="ARBA00022723"/>
    </source>
</evidence>
<keyword evidence="3 10" id="KW-0479">Metal-binding</keyword>
<dbReference type="SUPFAM" id="SSF55874">
    <property type="entry name" value="ATPase domain of HSP90 chaperone/DNA topoisomerase II/histidine kinase"/>
    <property type="match status" value="1"/>
</dbReference>
<feature type="site" description="Interaction with DNA" evidence="10">
    <location>
        <position position="465"/>
    </location>
</feature>
<dbReference type="InterPro" id="IPR020568">
    <property type="entry name" value="Ribosomal_Su5_D2-typ_SF"/>
</dbReference>
<dbReference type="NCBIfam" id="NF004189">
    <property type="entry name" value="PRK05644.1"/>
    <property type="match status" value="1"/>
</dbReference>
<evidence type="ECO:0000256" key="2">
    <source>
        <dbReference type="ARBA" id="ARBA00010708"/>
    </source>
</evidence>
<dbReference type="InterPro" id="IPR006171">
    <property type="entry name" value="TOPRIM_dom"/>
</dbReference>
<dbReference type="Gene3D" id="3.30.565.10">
    <property type="entry name" value="Histidine kinase-like ATPase, C-terminal domain"/>
    <property type="match status" value="1"/>
</dbReference>
<dbReference type="CDD" id="cd16928">
    <property type="entry name" value="HATPase_GyrB-like"/>
    <property type="match status" value="1"/>
</dbReference>
<dbReference type="OrthoDB" id="9802808at2"/>
<dbReference type="InterPro" id="IPR011557">
    <property type="entry name" value="GyrB"/>
</dbReference>
<proteinExistence type="inferred from homology"/>
<evidence type="ECO:0000256" key="7">
    <source>
        <dbReference type="ARBA" id="ARBA00023029"/>
    </source>
</evidence>
<dbReference type="AlphaFoldDB" id="A0A1H6FJP2"/>
<dbReference type="HAMAP" id="MF_01898">
    <property type="entry name" value="GyrB"/>
    <property type="match status" value="1"/>
</dbReference>
<comment type="function">
    <text evidence="10">A type II topoisomerase that negatively supercoils closed circular double-stranded (ds) DNA in an ATP-dependent manner to modulate DNA topology and maintain chromosomes in an underwound state. Negative supercoiling favors strand separation, and DNA replication, transcription, recombination and repair, all of which involve strand separation. Also able to catalyze the interconversion of other topological isomers of dsDNA rings, including catenanes and knotted rings. Type II topoisomerases break and join 2 DNA strands simultaneously in an ATP-dependent manner.</text>
</comment>
<evidence type="ECO:0000259" key="11">
    <source>
        <dbReference type="PROSITE" id="PS50880"/>
    </source>
</evidence>
<comment type="similarity">
    <text evidence="2 10">Belongs to the type II topoisomerase GyrB family.</text>
</comment>
<dbReference type="FunFam" id="3.40.50.670:FF:000001">
    <property type="entry name" value="DNA topoisomerase 2"/>
    <property type="match status" value="1"/>
</dbReference>
<dbReference type="PROSITE" id="PS00177">
    <property type="entry name" value="TOPOISOMERASE_II"/>
    <property type="match status" value="1"/>
</dbReference>
<dbReference type="GO" id="GO:0005694">
    <property type="term" value="C:chromosome"/>
    <property type="evidence" value="ECO:0007669"/>
    <property type="project" value="InterPro"/>
</dbReference>
<comment type="subunit">
    <text evidence="10">Heterotetramer, composed of two GyrA and two GyrB chains. In the heterotetramer, GyrA contains the active site tyrosine that forms a transient covalent intermediate with DNA, while GyrB binds cofactors and catalyzes ATP hydrolysis.</text>
</comment>
<feature type="site" description="Interaction with DNA" evidence="10">
    <location>
        <position position="462"/>
    </location>
</feature>
<keyword evidence="4 10" id="KW-0547">Nucleotide-binding</keyword>
<reference evidence="13" key="1">
    <citation type="submission" date="2016-10" db="EMBL/GenBank/DDBJ databases">
        <authorList>
            <person name="Varghese N."/>
            <person name="Submissions S."/>
        </authorList>
    </citation>
    <scope>NUCLEOTIDE SEQUENCE [LARGE SCALE GENOMIC DNA]</scope>
    <source>
        <strain evidence="13">ATCC 35263</strain>
    </source>
</reference>
<dbReference type="InterPro" id="IPR003594">
    <property type="entry name" value="HATPase_dom"/>
</dbReference>
<dbReference type="NCBIfam" id="NF011501">
    <property type="entry name" value="PRK14939.1"/>
    <property type="match status" value="1"/>
</dbReference>
<dbReference type="FunFam" id="3.30.230.10:FF:000005">
    <property type="entry name" value="DNA gyrase subunit B"/>
    <property type="match status" value="1"/>
</dbReference>
<dbReference type="InterPro" id="IPR013506">
    <property type="entry name" value="Topo_IIA_bsu_dom2"/>
</dbReference>
<dbReference type="Proteomes" id="UP000222056">
    <property type="component" value="Unassembled WGS sequence"/>
</dbReference>
<keyword evidence="6 10" id="KW-0460">Magnesium</keyword>
<dbReference type="GO" id="GO:0005524">
    <property type="term" value="F:ATP binding"/>
    <property type="evidence" value="ECO:0007669"/>
    <property type="project" value="UniProtKB-UniRule"/>
</dbReference>
<dbReference type="FunFam" id="3.30.565.10:FF:000002">
    <property type="entry name" value="DNA gyrase subunit B"/>
    <property type="match status" value="1"/>
</dbReference>
<dbReference type="GO" id="GO:0034335">
    <property type="term" value="F:DNA negative supercoiling activity"/>
    <property type="evidence" value="ECO:0007669"/>
    <property type="project" value="UniProtKB-ARBA"/>
</dbReference>
<sequence length="810" mass="90688">MASKSANKTKSAASSYSAQDITVLEGLEAVRKRPGMYIGSTGIRGLHHLIYEVVDNSVDEALAGFCDEIEIVIHPDGAVTVTDNGRGIPVDIHEKEGRPAAEVVLTTLHAGGKFGDGGGYKVSGGLHGVGVSVVNALSEELELTVWRDGYEWRQRYERGKPTTPLERVAPSDRTGTRVHFRPDPEIFETTDYDREVLLQRFREMAFLTKGLTIRFRDERGEPFEATFRYDGGIVDFVRFLHSQGTREPLHPNIVHIQESGPDIEVELAMQWNDSYQESVLSFANNINTHEGGTHVSGFRSALTRTINAYARQKGELKDKDPNLQGEDVREGLTAVISVKLREPQFEGQTKTKLGNPHVEGFVQQAVNRQLAQFLEEHPQDATRIVRKAIQAARAREAARKARDLTRRKSALENTNLPGKLADCTVRDPELAELFVVEGDSAGGSAKQGRDRNTQAVLPLRGKIINVEKNRIDKVLSNQEIQALITAIGTGIREEFDLSKARYHKVIVMCDADVDGAHIRTLVLTFLFREMPELIEAGYVYLAKPPLYKMRIDGRDIYIEKESQLEEILLRDKLDRIAVRTADGRDIKFTQARWQRFVRLLKQHEGWSSSLRATHGHDSVQLVEETGLLDAGIAGEQEAIAHLKAGGEGEERPVSAELLAEESDELVVRVVERDTGLAETRRLSRAVFSDPEYRQLIKVHGELIGLAGTPPFRVSLGKREESARSFSELRRKVLDIAREGVPLQRFKGLGEMNPEQLFETTMDPARRTLQQVTVEDAAAADQIFSMLMGDRVEPRREFIEKHAREVKNLDV</sequence>
<gene>
    <name evidence="10" type="primary">gyrB</name>
    <name evidence="12" type="ORF">SAMN02745716_0650</name>
</gene>
<protein>
    <recommendedName>
        <fullName evidence="10">DNA gyrase subunit B</fullName>
        <ecNumber evidence="10">5.6.2.2</ecNumber>
    </recommendedName>
</protein>
<keyword evidence="5 10" id="KW-0067">ATP-binding</keyword>
<feature type="binding site" evidence="10">
    <location>
        <position position="510"/>
    </location>
    <ligand>
        <name>Mg(2+)</name>
        <dbReference type="ChEBI" id="CHEBI:18420"/>
        <label>1</label>
        <note>catalytic</note>
    </ligand>
</feature>
<dbReference type="STRING" id="29539.SAMN02745716_0650"/>
<keyword evidence="9 10" id="KW-0413">Isomerase</keyword>
<dbReference type="Gene3D" id="3.30.230.10">
    <property type="match status" value="1"/>
</dbReference>
<dbReference type="SUPFAM" id="SSF54211">
    <property type="entry name" value="Ribosomal protein S5 domain 2-like"/>
    <property type="match status" value="1"/>
</dbReference>
<dbReference type="InterPro" id="IPR036890">
    <property type="entry name" value="HATPase_C_sf"/>
</dbReference>
<dbReference type="InterPro" id="IPR002288">
    <property type="entry name" value="DNA_gyrase_B_C"/>
</dbReference>
<comment type="cofactor">
    <cofactor evidence="10">
        <name>Mg(2+)</name>
        <dbReference type="ChEBI" id="CHEBI:18420"/>
    </cofactor>
    <cofactor evidence="10">
        <name>Mn(2+)</name>
        <dbReference type="ChEBI" id="CHEBI:29035"/>
    </cofactor>
    <cofactor evidence="10">
        <name>Ca(2+)</name>
        <dbReference type="ChEBI" id="CHEBI:29108"/>
    </cofactor>
    <text evidence="10">Binds two Mg(2+) per subunit. The magnesium ions form salt bridges with both the protein and the DNA. Can also accept other divalent metal cations, such as Mn(2+) or Ca(2+).</text>
</comment>
<dbReference type="InterPro" id="IPR014721">
    <property type="entry name" value="Ribsml_uS5_D2-typ_fold_subgr"/>
</dbReference>
<comment type="miscellaneous">
    <text evidence="10">Few gyrases are as efficient as E.coli at forming negative supercoils. Not all organisms have 2 type II topoisomerases; in organisms with a single type II topoisomerase this enzyme also has to decatenate newly replicated chromosomes.</text>
</comment>
<evidence type="ECO:0000256" key="5">
    <source>
        <dbReference type="ARBA" id="ARBA00022840"/>
    </source>
</evidence>
<evidence type="ECO:0000256" key="8">
    <source>
        <dbReference type="ARBA" id="ARBA00023125"/>
    </source>
</evidence>
<feature type="binding site" evidence="10">
    <location>
        <position position="512"/>
    </location>
    <ligand>
        <name>Mg(2+)</name>
        <dbReference type="ChEBI" id="CHEBI:18420"/>
        <label>2</label>
    </ligand>
</feature>
<comment type="subcellular location">
    <subcellularLocation>
        <location evidence="10">Cytoplasm</location>
    </subcellularLocation>
</comment>
<organism evidence="12 13">
    <name type="scientific">Thermoleophilum album</name>
    <dbReference type="NCBI Taxonomy" id="29539"/>
    <lineage>
        <taxon>Bacteria</taxon>
        <taxon>Bacillati</taxon>
        <taxon>Actinomycetota</taxon>
        <taxon>Thermoleophilia</taxon>
        <taxon>Thermoleophilales</taxon>
        <taxon>Thermoleophilaceae</taxon>
        <taxon>Thermoleophilum</taxon>
    </lineage>
</organism>
<evidence type="ECO:0000256" key="10">
    <source>
        <dbReference type="HAMAP-Rule" id="MF_01898"/>
    </source>
</evidence>
<evidence type="ECO:0000313" key="13">
    <source>
        <dbReference type="Proteomes" id="UP000222056"/>
    </source>
</evidence>
<dbReference type="CDD" id="cd03366">
    <property type="entry name" value="TOPRIM_TopoIIA_GyrB"/>
    <property type="match status" value="1"/>
</dbReference>
<feature type="domain" description="Toprim" evidence="11">
    <location>
        <begin position="431"/>
        <end position="545"/>
    </location>
</feature>
<dbReference type="CDD" id="cd00822">
    <property type="entry name" value="TopoII_Trans_DNA_gyrase"/>
    <property type="match status" value="1"/>
</dbReference>
<accession>A0A1H6FJP2</accession>
<keyword evidence="8" id="KW-0238">DNA-binding</keyword>
<name>A0A1H6FJP2_THEAL</name>
<evidence type="ECO:0000256" key="1">
    <source>
        <dbReference type="ARBA" id="ARBA00000185"/>
    </source>
</evidence>
<dbReference type="PANTHER" id="PTHR45866">
    <property type="entry name" value="DNA GYRASE/TOPOISOMERASE SUBUNIT B"/>
    <property type="match status" value="1"/>
</dbReference>
<keyword evidence="7 10" id="KW-0799">Topoisomerase</keyword>
<dbReference type="InterPro" id="IPR013759">
    <property type="entry name" value="Topo_IIA_B_C"/>
</dbReference>
<evidence type="ECO:0000256" key="9">
    <source>
        <dbReference type="ARBA" id="ARBA00023235"/>
    </source>
</evidence>
<dbReference type="Pfam" id="PF00986">
    <property type="entry name" value="DNA_gyraseB_C"/>
    <property type="match status" value="1"/>
</dbReference>
<dbReference type="NCBIfam" id="TIGR01059">
    <property type="entry name" value="gyrB"/>
    <property type="match status" value="1"/>
</dbReference>
<comment type="catalytic activity">
    <reaction evidence="1 10">
        <text>ATP-dependent breakage, passage and rejoining of double-stranded DNA.</text>
        <dbReference type="EC" id="5.6.2.2"/>
    </reaction>
</comment>
<dbReference type="InterPro" id="IPR013760">
    <property type="entry name" value="Topo_IIA-like_dom_sf"/>
</dbReference>
<dbReference type="PROSITE" id="PS50880">
    <property type="entry name" value="TOPRIM"/>
    <property type="match status" value="1"/>
</dbReference>
<dbReference type="SMART" id="SM00433">
    <property type="entry name" value="TOP2c"/>
    <property type="match status" value="1"/>
</dbReference>
<dbReference type="EMBL" id="FNWJ01000001">
    <property type="protein sequence ID" value="SEH11071.1"/>
    <property type="molecule type" value="Genomic_DNA"/>
</dbReference>
<evidence type="ECO:0000313" key="12">
    <source>
        <dbReference type="EMBL" id="SEH11071.1"/>
    </source>
</evidence>
<keyword evidence="10" id="KW-0963">Cytoplasm</keyword>
<evidence type="ECO:0000256" key="4">
    <source>
        <dbReference type="ARBA" id="ARBA00022741"/>
    </source>
</evidence>
<dbReference type="InterPro" id="IPR018522">
    <property type="entry name" value="TopoIIA_CS"/>
</dbReference>
<dbReference type="GO" id="GO:0046872">
    <property type="term" value="F:metal ion binding"/>
    <property type="evidence" value="ECO:0007669"/>
    <property type="project" value="UniProtKB-KW"/>
</dbReference>
<dbReference type="RefSeq" id="WP_093116169.1">
    <property type="nucleotide sequence ID" value="NZ_FNWJ01000001.1"/>
</dbReference>
<dbReference type="Gene3D" id="3.40.50.670">
    <property type="match status" value="2"/>
</dbReference>
<dbReference type="GO" id="GO:0006261">
    <property type="term" value="P:DNA-templated DNA replication"/>
    <property type="evidence" value="ECO:0007669"/>
    <property type="project" value="UniProtKB-UniRule"/>
</dbReference>
<feature type="binding site" evidence="10">
    <location>
        <position position="437"/>
    </location>
    <ligand>
        <name>Mg(2+)</name>
        <dbReference type="ChEBI" id="CHEBI:18420"/>
        <label>1</label>
        <note>catalytic</note>
    </ligand>
</feature>
<dbReference type="GO" id="GO:0006265">
    <property type="term" value="P:DNA topological change"/>
    <property type="evidence" value="ECO:0007669"/>
    <property type="project" value="UniProtKB-UniRule"/>
</dbReference>
<dbReference type="InterPro" id="IPR000565">
    <property type="entry name" value="Topo_IIA_B"/>
</dbReference>
<dbReference type="SMART" id="SM00387">
    <property type="entry name" value="HATPase_c"/>
    <property type="match status" value="1"/>
</dbReference>
<dbReference type="Pfam" id="PF01751">
    <property type="entry name" value="Toprim"/>
    <property type="match status" value="1"/>
</dbReference>
<dbReference type="InterPro" id="IPR034160">
    <property type="entry name" value="TOPRIM_GyrB"/>
</dbReference>
<dbReference type="PRINTS" id="PR01159">
    <property type="entry name" value="DNAGYRASEB"/>
</dbReference>
<dbReference type="PANTHER" id="PTHR45866:SF1">
    <property type="entry name" value="DNA GYRASE SUBUNIT B, MITOCHONDRIAL"/>
    <property type="match status" value="1"/>
</dbReference>